<feature type="compositionally biased region" description="Basic residues" evidence="1">
    <location>
        <begin position="1273"/>
        <end position="1284"/>
    </location>
</feature>
<feature type="compositionally biased region" description="Low complexity" evidence="1">
    <location>
        <begin position="1222"/>
        <end position="1233"/>
    </location>
</feature>
<dbReference type="PANTHER" id="PTHR47786">
    <property type="entry name" value="ALPHA-1,4-GLUCAN:MALTOSE-1-PHOSPHATE MALTOSYLTRANSFERASE"/>
    <property type="match status" value="1"/>
</dbReference>
<reference evidence="3 4" key="1">
    <citation type="submission" date="2016-10" db="EMBL/GenBank/DDBJ databases">
        <authorList>
            <person name="de Groot N.N."/>
        </authorList>
    </citation>
    <scope>NUCLEOTIDE SEQUENCE [LARGE SCALE GENOMIC DNA]</scope>
    <source>
        <strain evidence="3 4">GAS232</strain>
    </source>
</reference>
<feature type="compositionally biased region" description="Polar residues" evidence="1">
    <location>
        <begin position="1234"/>
        <end position="1245"/>
    </location>
</feature>
<evidence type="ECO:0000313" key="4">
    <source>
        <dbReference type="Proteomes" id="UP000182427"/>
    </source>
</evidence>
<keyword evidence="3" id="KW-0378">Hydrolase</keyword>
<evidence type="ECO:0000313" key="3">
    <source>
        <dbReference type="EMBL" id="SDF56058.1"/>
    </source>
</evidence>
<feature type="region of interest" description="Disordered" evidence="1">
    <location>
        <begin position="1202"/>
        <end position="1291"/>
    </location>
</feature>
<evidence type="ECO:0000259" key="2">
    <source>
        <dbReference type="SMART" id="SM00642"/>
    </source>
</evidence>
<dbReference type="Pfam" id="PF00128">
    <property type="entry name" value="Alpha-amylase"/>
    <property type="match status" value="1"/>
</dbReference>
<gene>
    <name evidence="3" type="ORF">SAMN05444167_2684</name>
</gene>
<feature type="compositionally biased region" description="Basic and acidic residues" evidence="1">
    <location>
        <begin position="1203"/>
        <end position="1212"/>
    </location>
</feature>
<keyword evidence="3" id="KW-0326">Glycosidase</keyword>
<feature type="domain" description="Glycosyl hydrolase family 13 catalytic" evidence="2">
    <location>
        <begin position="383"/>
        <end position="764"/>
    </location>
</feature>
<proteinExistence type="predicted"/>
<dbReference type="RefSeq" id="WP_083345586.1">
    <property type="nucleotide sequence ID" value="NZ_LT629690.1"/>
</dbReference>
<dbReference type="SUPFAM" id="SSF51445">
    <property type="entry name" value="(Trans)glycosidases"/>
    <property type="match status" value="1"/>
</dbReference>
<dbReference type="SMART" id="SM00642">
    <property type="entry name" value="Aamy"/>
    <property type="match status" value="1"/>
</dbReference>
<organism evidence="3 4">
    <name type="scientific">Terriglobus roseus</name>
    <dbReference type="NCBI Taxonomy" id="392734"/>
    <lineage>
        <taxon>Bacteria</taxon>
        <taxon>Pseudomonadati</taxon>
        <taxon>Acidobacteriota</taxon>
        <taxon>Terriglobia</taxon>
        <taxon>Terriglobales</taxon>
        <taxon>Acidobacteriaceae</taxon>
        <taxon>Terriglobus</taxon>
    </lineage>
</organism>
<dbReference type="InterPro" id="IPR006047">
    <property type="entry name" value="GH13_cat_dom"/>
</dbReference>
<sequence length="1291" mass="146160">MEFHIARVFRDRFQLRDLLFSYTGNVIFANVAASRHLAQQMNDARVAMGGPTAQEDPSAVIHAGQLFAMGLIDELSHAVVERYRKQQDLDVLKDALRWFGERVGAENVDALLLSFTERFPNVAIYNGKLTAKQWLAGSTDGMPHREAALEELLLLWLANQNPAYKPFRMLFDDTTLRNTLPAYREMQKDADAYFETRPQFSADAKTLLKALRAPFEASPDSLSGQLDFIRQHWPDVLGPALTRTLLAIDTLREEEVAIWMQFHPAGHNVRHHGPVEYGGKEGFVGDEYIGFDDYWEDVRNDDGSITRRRRTGTRYASDYQAPLHEYEAFSVDDAWMPNVVLMAKSTYVWLEQLSKKYQRHIYRLDQIPVEELKLLRDRGLTALWLIGLWERSRASQTIKRLRGQADAVASAYSLMDYHIAEDLGGDEAYQKLRDLGATVGLRLASDMVPNHMGLDSNWVIEHPEWFLRRSESPYPNYRFEGPDLSTDSRVEIKIEDHYYDQTDAAVVYRMRWRDDSNRTEFIYHGNDGTTFAWNDTAQLDYSQHAVREHVIQVILEVARRFPIIRFDAAMVLAKRHVQRLWFPLPGVGGSIPSRAENALTQEQFDALMPHEFWREVVDRVQQEVPGTLLLAEAFWLLEGYFVRTLGMHRVYNSAFMVMLRDEENAKYRSYLKKTVEFDPDIMKRYVNFMSNPDEKTAIEQFGTGDKYFGVATMMATIPGLPMFAHGQIEGYTEKYGMEYKTAKYNEWPNDELVARHMREIAPLLANRALFAESENFVFFDFWTEHGSVDENVFAYSNRRGNERALIVYNNAYASTRGTVHISAASMNKWTGQLWQRSIADALALPRGDEFFVAWRDVASGLEYIRRSNDVVHGGLSVELRGYQYVVLLHWRELRASAEQPWDQLCDGLHGAGVHNLDEALTHLRLRPFSEALRHAVSHDAVRLIAPKGEHPYAETEAARKWGEHTRDIFHRWSELETPSSPLATDDRYVSTATALGASAIQAVALAKTAHALPPRMAMEVHPEALWTPLLTVAVLRALPSESKDIVDHLGLRSALAEIFSEVGVLGEDSWRAAARVRLALMQPKFDDVAFWNEGDVLWLAAVNEHKGERYVNHEALEQLLQWLTLTAALQPAGEAQKKVPLAEILAAAESADYRYDELVKLLTDKSSATKAEKSSVKQPAQVKDVVIEEIIDVVIEEITTVSEKTEAKESPKKPAAFKEAPTKPSTATSSAKTLETNAVTTQNGDTLKAHAADGHLTADTASIPDKSPAGKTVAKKTTPKKVPGKKSPPAL</sequence>
<protein>
    <submittedName>
        <fullName evidence="3">Glycosidase</fullName>
    </submittedName>
</protein>
<dbReference type="PANTHER" id="PTHR47786:SF2">
    <property type="entry name" value="GLYCOSYL HYDROLASE FAMILY 13 CATALYTIC DOMAIN-CONTAINING PROTEIN"/>
    <property type="match status" value="1"/>
</dbReference>
<dbReference type="Gene3D" id="3.20.20.80">
    <property type="entry name" value="Glycosidases"/>
    <property type="match status" value="2"/>
</dbReference>
<accession>A0A1G7M2K3</accession>
<dbReference type="InterPro" id="IPR017853">
    <property type="entry name" value="GH"/>
</dbReference>
<keyword evidence="4" id="KW-1185">Reference proteome</keyword>
<dbReference type="Proteomes" id="UP000182427">
    <property type="component" value="Chromosome I"/>
</dbReference>
<dbReference type="GO" id="GO:0016798">
    <property type="term" value="F:hydrolase activity, acting on glycosyl bonds"/>
    <property type="evidence" value="ECO:0007669"/>
    <property type="project" value="UniProtKB-KW"/>
</dbReference>
<dbReference type="EMBL" id="LT629690">
    <property type="protein sequence ID" value="SDF56058.1"/>
    <property type="molecule type" value="Genomic_DNA"/>
</dbReference>
<name>A0A1G7M2K3_9BACT</name>
<dbReference type="GO" id="GO:0005975">
    <property type="term" value="P:carbohydrate metabolic process"/>
    <property type="evidence" value="ECO:0007669"/>
    <property type="project" value="InterPro"/>
</dbReference>
<evidence type="ECO:0000256" key="1">
    <source>
        <dbReference type="SAM" id="MobiDB-lite"/>
    </source>
</evidence>
<dbReference type="OrthoDB" id="9808590at2"/>